<keyword evidence="10" id="KW-1185">Reference proteome</keyword>
<feature type="region of interest" description="Disordered" evidence="9">
    <location>
        <begin position="115"/>
        <end position="157"/>
    </location>
</feature>
<evidence type="ECO:0000256" key="5">
    <source>
        <dbReference type="ARBA" id="ARBA00022927"/>
    </source>
</evidence>
<protein>
    <submittedName>
        <fullName evidence="11">Syntaxin-18-like</fullName>
    </submittedName>
</protein>
<evidence type="ECO:0000256" key="9">
    <source>
        <dbReference type="SAM" id="MobiDB-lite"/>
    </source>
</evidence>
<evidence type="ECO:0000256" key="4">
    <source>
        <dbReference type="ARBA" id="ARBA00022692"/>
    </source>
</evidence>
<organism evidence="10 11">
    <name type="scientific">Limulus polyphemus</name>
    <name type="common">Atlantic horseshoe crab</name>
    <dbReference type="NCBI Taxonomy" id="6850"/>
    <lineage>
        <taxon>Eukaryota</taxon>
        <taxon>Metazoa</taxon>
        <taxon>Ecdysozoa</taxon>
        <taxon>Arthropoda</taxon>
        <taxon>Chelicerata</taxon>
        <taxon>Merostomata</taxon>
        <taxon>Xiphosura</taxon>
        <taxon>Limulidae</taxon>
        <taxon>Limulus</taxon>
    </lineage>
</organism>
<dbReference type="RefSeq" id="XP_013792595.2">
    <property type="nucleotide sequence ID" value="XM_013937141.2"/>
</dbReference>
<comment type="similarity">
    <text evidence="2">Belongs to the syntaxin family.</text>
</comment>
<keyword evidence="6" id="KW-1133">Transmembrane helix</keyword>
<gene>
    <name evidence="11" type="primary">LOC106476484</name>
</gene>
<keyword evidence="5" id="KW-0653">Protein transport</keyword>
<evidence type="ECO:0000256" key="8">
    <source>
        <dbReference type="ARBA" id="ARBA00023136"/>
    </source>
</evidence>
<evidence type="ECO:0000256" key="3">
    <source>
        <dbReference type="ARBA" id="ARBA00022448"/>
    </source>
</evidence>
<evidence type="ECO:0000313" key="10">
    <source>
        <dbReference type="Proteomes" id="UP000694941"/>
    </source>
</evidence>
<name>A0ABM1C1H8_LIMPO</name>
<reference evidence="11" key="1">
    <citation type="submission" date="2025-08" db="UniProtKB">
        <authorList>
            <consortium name="RefSeq"/>
        </authorList>
    </citation>
    <scope>IDENTIFICATION</scope>
    <source>
        <tissue evidence="11">Muscle</tissue>
    </source>
</reference>
<keyword evidence="8" id="KW-0472">Membrane</keyword>
<evidence type="ECO:0000256" key="7">
    <source>
        <dbReference type="ARBA" id="ARBA00023054"/>
    </source>
</evidence>
<dbReference type="PANTHER" id="PTHR15959:SF0">
    <property type="entry name" value="SYNTAXIN-18"/>
    <property type="match status" value="1"/>
</dbReference>
<keyword evidence="7" id="KW-0175">Coiled coil</keyword>
<evidence type="ECO:0000256" key="1">
    <source>
        <dbReference type="ARBA" id="ARBA00004211"/>
    </source>
</evidence>
<accession>A0ABM1C1H8</accession>
<evidence type="ECO:0000256" key="2">
    <source>
        <dbReference type="ARBA" id="ARBA00009063"/>
    </source>
</evidence>
<evidence type="ECO:0000313" key="11">
    <source>
        <dbReference type="RefSeq" id="XP_013792595.2"/>
    </source>
</evidence>
<dbReference type="Proteomes" id="UP000694941">
    <property type="component" value="Unplaced"/>
</dbReference>
<dbReference type="PANTHER" id="PTHR15959">
    <property type="entry name" value="SYNTAXIN-18"/>
    <property type="match status" value="1"/>
</dbReference>
<evidence type="ECO:0000256" key="6">
    <source>
        <dbReference type="ARBA" id="ARBA00022989"/>
    </source>
</evidence>
<comment type="subcellular location">
    <subcellularLocation>
        <location evidence="1">Membrane</location>
        <topology evidence="1">Single-pass type IV membrane protein</topology>
    </subcellularLocation>
</comment>
<proteinExistence type="inferred from homology"/>
<keyword evidence="3" id="KW-0813">Transport</keyword>
<feature type="compositionally biased region" description="Basic and acidic residues" evidence="9">
    <location>
        <begin position="123"/>
        <end position="143"/>
    </location>
</feature>
<sequence length="186" mass="21801">MRDFLLKHRIDYINTNHLLYDASKMTDSERDQIDSDAQTFIHTCTEVLRSLRSEVKKEFSADQAFQHKEAILSLIESYLKEVCKIYSEQKAIRVKRVFDRQKMLRLEPDLKKSKISMGQLHSESSKRGEGDTSGRAVSKDRQRNPSGEKTSLLENEFEFSSEEIQMLEQENDQIYEEMNSLVDEVR</sequence>
<dbReference type="GeneID" id="106476484"/>
<keyword evidence="4" id="KW-0812">Transmembrane</keyword>